<dbReference type="InterPro" id="IPR050764">
    <property type="entry name" value="CbbQ/NirQ/NorQ/GpvN"/>
</dbReference>
<sequence>QERQVTIGKETFPLDEPFLVLATQNPIEQEGTYPLPEAQVDRFMLKVVVTYPTKQQERQILDRMAVTETTHTIEPVMKPTDIAAARA</sequence>
<dbReference type="PANTHER" id="PTHR42759">
    <property type="entry name" value="MOXR FAMILY PROTEIN"/>
    <property type="match status" value="1"/>
</dbReference>
<dbReference type="AlphaFoldDB" id="X0TSA2"/>
<gene>
    <name evidence="2" type="ORF">S01H1_24124</name>
</gene>
<dbReference type="GO" id="GO:0016887">
    <property type="term" value="F:ATP hydrolysis activity"/>
    <property type="evidence" value="ECO:0007669"/>
    <property type="project" value="InterPro"/>
</dbReference>
<protein>
    <recommendedName>
        <fullName evidence="1">ATPase AAA-3 domain-containing protein</fullName>
    </recommendedName>
</protein>
<dbReference type="EMBL" id="BARS01014202">
    <property type="protein sequence ID" value="GAF91052.1"/>
    <property type="molecule type" value="Genomic_DNA"/>
</dbReference>
<comment type="caution">
    <text evidence="2">The sequence shown here is derived from an EMBL/GenBank/DDBJ whole genome shotgun (WGS) entry which is preliminary data.</text>
</comment>
<feature type="domain" description="ATPase AAA-3" evidence="1">
    <location>
        <begin position="1"/>
        <end position="45"/>
    </location>
</feature>
<feature type="non-terminal residue" evidence="2">
    <location>
        <position position="1"/>
    </location>
</feature>
<proteinExistence type="predicted"/>
<dbReference type="PANTHER" id="PTHR42759:SF1">
    <property type="entry name" value="MAGNESIUM-CHELATASE SUBUNIT CHLD"/>
    <property type="match status" value="1"/>
</dbReference>
<reference evidence="2" key="1">
    <citation type="journal article" date="2014" name="Front. Microbiol.">
        <title>High frequency of phylogenetically diverse reductive dehalogenase-homologous genes in deep subseafloor sedimentary metagenomes.</title>
        <authorList>
            <person name="Kawai M."/>
            <person name="Futagami T."/>
            <person name="Toyoda A."/>
            <person name="Takaki Y."/>
            <person name="Nishi S."/>
            <person name="Hori S."/>
            <person name="Arai W."/>
            <person name="Tsubouchi T."/>
            <person name="Morono Y."/>
            <person name="Uchiyama I."/>
            <person name="Ito T."/>
            <person name="Fujiyama A."/>
            <person name="Inagaki F."/>
            <person name="Takami H."/>
        </authorList>
    </citation>
    <scope>NUCLEOTIDE SEQUENCE</scope>
    <source>
        <strain evidence="2">Expedition CK06-06</strain>
    </source>
</reference>
<feature type="non-terminal residue" evidence="2">
    <location>
        <position position="87"/>
    </location>
</feature>
<evidence type="ECO:0000313" key="2">
    <source>
        <dbReference type="EMBL" id="GAF91052.1"/>
    </source>
</evidence>
<dbReference type="InterPro" id="IPR027417">
    <property type="entry name" value="P-loop_NTPase"/>
</dbReference>
<accession>X0TSA2</accession>
<dbReference type="GO" id="GO:0005524">
    <property type="term" value="F:ATP binding"/>
    <property type="evidence" value="ECO:0007669"/>
    <property type="project" value="InterPro"/>
</dbReference>
<dbReference type="Gene3D" id="3.40.50.300">
    <property type="entry name" value="P-loop containing nucleotide triphosphate hydrolases"/>
    <property type="match status" value="1"/>
</dbReference>
<dbReference type="Pfam" id="PF07726">
    <property type="entry name" value="AAA_3"/>
    <property type="match status" value="1"/>
</dbReference>
<evidence type="ECO:0000259" key="1">
    <source>
        <dbReference type="Pfam" id="PF07726"/>
    </source>
</evidence>
<organism evidence="2">
    <name type="scientific">marine sediment metagenome</name>
    <dbReference type="NCBI Taxonomy" id="412755"/>
    <lineage>
        <taxon>unclassified sequences</taxon>
        <taxon>metagenomes</taxon>
        <taxon>ecological metagenomes</taxon>
    </lineage>
</organism>
<dbReference type="SUPFAM" id="SSF52540">
    <property type="entry name" value="P-loop containing nucleoside triphosphate hydrolases"/>
    <property type="match status" value="1"/>
</dbReference>
<name>X0TSA2_9ZZZZ</name>
<dbReference type="InterPro" id="IPR011703">
    <property type="entry name" value="ATPase_AAA-3"/>
</dbReference>